<dbReference type="PANTHER" id="PTHR11748">
    <property type="entry name" value="D-LACTATE DEHYDROGENASE"/>
    <property type="match status" value="1"/>
</dbReference>
<dbReference type="EMBL" id="JAUFRC010000001">
    <property type="protein sequence ID" value="MDN3711527.1"/>
    <property type="molecule type" value="Genomic_DNA"/>
</dbReference>
<dbReference type="InterPro" id="IPR016169">
    <property type="entry name" value="FAD-bd_PCMH_sub2"/>
</dbReference>
<dbReference type="InterPro" id="IPR016166">
    <property type="entry name" value="FAD-bd_PCMH"/>
</dbReference>
<accession>A0ABT8D4C4</accession>
<dbReference type="Pfam" id="PF01565">
    <property type="entry name" value="FAD_binding_4"/>
    <property type="match status" value="1"/>
</dbReference>
<dbReference type="InterPro" id="IPR006094">
    <property type="entry name" value="Oxid_FAD_bind_N"/>
</dbReference>
<comment type="similarity">
    <text evidence="1">Belongs to the FAD-binding oxidoreductase/transferase type 4 family.</text>
</comment>
<keyword evidence="2" id="KW-0285">Flavoprotein</keyword>
<comment type="caution">
    <text evidence="5">The sequence shown here is derived from an EMBL/GenBank/DDBJ whole genome shotgun (WGS) entry which is preliminary data.</text>
</comment>
<keyword evidence="2" id="KW-0274">FAD</keyword>
<evidence type="ECO:0000313" key="5">
    <source>
        <dbReference type="EMBL" id="MDN3711527.1"/>
    </source>
</evidence>
<dbReference type="PROSITE" id="PS51387">
    <property type="entry name" value="FAD_PCMH"/>
    <property type="match status" value="1"/>
</dbReference>
<organism evidence="5 6">
    <name type="scientific">Paracoccus cavernae</name>
    <dbReference type="NCBI Taxonomy" id="1571207"/>
    <lineage>
        <taxon>Bacteria</taxon>
        <taxon>Pseudomonadati</taxon>
        <taxon>Pseudomonadota</taxon>
        <taxon>Alphaproteobacteria</taxon>
        <taxon>Rhodobacterales</taxon>
        <taxon>Paracoccaceae</taxon>
        <taxon>Paracoccus</taxon>
    </lineage>
</organism>
<reference evidence="6" key="1">
    <citation type="journal article" date="2019" name="Int. J. Syst. Evol. Microbiol.">
        <title>The Global Catalogue of Microorganisms (GCM) 10K type strain sequencing project: providing services to taxonomists for standard genome sequencing and annotation.</title>
        <authorList>
            <consortium name="The Broad Institute Genomics Platform"/>
            <consortium name="The Broad Institute Genome Sequencing Center for Infectious Disease"/>
            <person name="Wu L."/>
            <person name="Ma J."/>
        </authorList>
    </citation>
    <scope>NUCLEOTIDE SEQUENCE [LARGE SCALE GENOMIC DNA]</scope>
    <source>
        <strain evidence="6">CECT 8482</strain>
    </source>
</reference>
<dbReference type="Proteomes" id="UP001243846">
    <property type="component" value="Unassembled WGS sequence"/>
</dbReference>
<dbReference type="Gene3D" id="3.30.465.10">
    <property type="match status" value="1"/>
</dbReference>
<gene>
    <name evidence="5" type="ORF">QWZ10_06310</name>
</gene>
<dbReference type="InterPro" id="IPR036318">
    <property type="entry name" value="FAD-bd_PCMH-like_sf"/>
</dbReference>
<feature type="domain" description="FAD-binding PCMH-type" evidence="4">
    <location>
        <begin position="73"/>
        <end position="178"/>
    </location>
</feature>
<evidence type="ECO:0000256" key="2">
    <source>
        <dbReference type="ARBA" id="ARBA00022827"/>
    </source>
</evidence>
<keyword evidence="6" id="KW-1185">Reference proteome</keyword>
<protein>
    <submittedName>
        <fullName evidence="5">FAD-binding oxidoreductase</fullName>
    </submittedName>
</protein>
<sequence>MSAPIAKATTKAQSQTAPASAPASSQTGLSAPPAARAHARDLSFEADLRNGLEGELRTDAFTRGRYATDASIYQIMPKAVAYPKHARDLAAALQIAGQHGVPVVVRGGGTSQNGQPLGRGLILDLSRHFNAITQYDPEARRVTVQPGMVLNTLNDRLRKDGLFFPVEPSTASRCTIGG</sequence>
<dbReference type="SUPFAM" id="SSF56176">
    <property type="entry name" value="FAD-binding/transporter-associated domain-like"/>
    <property type="match status" value="1"/>
</dbReference>
<evidence type="ECO:0000259" key="4">
    <source>
        <dbReference type="PROSITE" id="PS51387"/>
    </source>
</evidence>
<proteinExistence type="inferred from homology"/>
<name>A0ABT8D4C4_9RHOB</name>
<evidence type="ECO:0000256" key="3">
    <source>
        <dbReference type="SAM" id="MobiDB-lite"/>
    </source>
</evidence>
<feature type="compositionally biased region" description="Low complexity" evidence="3">
    <location>
        <begin position="1"/>
        <end position="27"/>
    </location>
</feature>
<dbReference type="PANTHER" id="PTHR11748:SF111">
    <property type="entry name" value="D-LACTATE DEHYDROGENASE, MITOCHONDRIAL-RELATED"/>
    <property type="match status" value="1"/>
</dbReference>
<feature type="region of interest" description="Disordered" evidence="3">
    <location>
        <begin position="1"/>
        <end position="38"/>
    </location>
</feature>
<evidence type="ECO:0000256" key="1">
    <source>
        <dbReference type="ARBA" id="ARBA00008000"/>
    </source>
</evidence>
<evidence type="ECO:0000313" key="6">
    <source>
        <dbReference type="Proteomes" id="UP001243846"/>
    </source>
</evidence>